<evidence type="ECO:0000259" key="3">
    <source>
        <dbReference type="Pfam" id="PF01433"/>
    </source>
</evidence>
<dbReference type="SUPFAM" id="SSF55486">
    <property type="entry name" value="Metalloproteases ('zincins'), catalytic domain"/>
    <property type="match status" value="1"/>
</dbReference>
<dbReference type="GO" id="GO:0043171">
    <property type="term" value="P:peptide catabolic process"/>
    <property type="evidence" value="ECO:0007669"/>
    <property type="project" value="TreeGrafter"/>
</dbReference>
<dbReference type="AlphaFoldDB" id="A0A7W7ZMN9"/>
<dbReference type="Gene3D" id="2.60.40.1730">
    <property type="entry name" value="tricorn interacting facor f3 domain"/>
    <property type="match status" value="1"/>
</dbReference>
<dbReference type="Proteomes" id="UP000584867">
    <property type="component" value="Unassembled WGS sequence"/>
</dbReference>
<dbReference type="InterPro" id="IPR042097">
    <property type="entry name" value="Aminopeptidase_N-like_N_sf"/>
</dbReference>
<feature type="domain" description="Peptidase M1 membrane alanine aminopeptidase" evidence="3">
    <location>
        <begin position="288"/>
        <end position="491"/>
    </location>
</feature>
<feature type="signal peptide" evidence="2">
    <location>
        <begin position="1"/>
        <end position="20"/>
    </location>
</feature>
<feature type="domain" description="Aminopeptidase N-like N-terminal" evidence="4">
    <location>
        <begin position="76"/>
        <end position="240"/>
    </location>
</feature>
<dbReference type="PANTHER" id="PTHR11533:SF174">
    <property type="entry name" value="PUROMYCIN-SENSITIVE AMINOPEPTIDASE-RELATED"/>
    <property type="match status" value="1"/>
</dbReference>
<gene>
    <name evidence="5" type="ORF">HDF15_001060</name>
</gene>
<dbReference type="PANTHER" id="PTHR11533">
    <property type="entry name" value="PROTEASE M1 ZINC METALLOPROTEASE"/>
    <property type="match status" value="1"/>
</dbReference>
<dbReference type="Pfam" id="PF01433">
    <property type="entry name" value="Peptidase_M1"/>
    <property type="match status" value="1"/>
</dbReference>
<dbReference type="GO" id="GO:0070006">
    <property type="term" value="F:metalloaminopeptidase activity"/>
    <property type="evidence" value="ECO:0007669"/>
    <property type="project" value="TreeGrafter"/>
</dbReference>
<protein>
    <submittedName>
        <fullName evidence="5">Aminopeptidase N</fullName>
    </submittedName>
</protein>
<keyword evidence="5" id="KW-0645">Protease</keyword>
<keyword evidence="2" id="KW-0732">Signal</keyword>
<evidence type="ECO:0000259" key="4">
    <source>
        <dbReference type="Pfam" id="PF17900"/>
    </source>
</evidence>
<name>A0A7W7ZMN9_9BACT</name>
<dbReference type="InterPro" id="IPR014782">
    <property type="entry name" value="Peptidase_M1_dom"/>
</dbReference>
<evidence type="ECO:0000313" key="6">
    <source>
        <dbReference type="Proteomes" id="UP000584867"/>
    </source>
</evidence>
<feature type="compositionally biased region" description="Basic and acidic residues" evidence="1">
    <location>
        <begin position="46"/>
        <end position="60"/>
    </location>
</feature>
<accession>A0A7W7ZMN9</accession>
<dbReference type="SUPFAM" id="SSF63737">
    <property type="entry name" value="Leukotriene A4 hydrolase N-terminal domain"/>
    <property type="match status" value="1"/>
</dbReference>
<dbReference type="InterPro" id="IPR027268">
    <property type="entry name" value="Peptidase_M4/M1_CTD_sf"/>
</dbReference>
<organism evidence="5 6">
    <name type="scientific">Granulicella mallensis</name>
    <dbReference type="NCBI Taxonomy" id="940614"/>
    <lineage>
        <taxon>Bacteria</taxon>
        <taxon>Pseudomonadati</taxon>
        <taxon>Acidobacteriota</taxon>
        <taxon>Terriglobia</taxon>
        <taxon>Terriglobales</taxon>
        <taxon>Acidobacteriaceae</taxon>
        <taxon>Granulicella</taxon>
    </lineage>
</organism>
<keyword evidence="5" id="KW-0031">Aminopeptidase</keyword>
<dbReference type="GO" id="GO:0042277">
    <property type="term" value="F:peptide binding"/>
    <property type="evidence" value="ECO:0007669"/>
    <property type="project" value="TreeGrafter"/>
</dbReference>
<evidence type="ECO:0000256" key="1">
    <source>
        <dbReference type="SAM" id="MobiDB-lite"/>
    </source>
</evidence>
<dbReference type="GO" id="GO:0005615">
    <property type="term" value="C:extracellular space"/>
    <property type="evidence" value="ECO:0007669"/>
    <property type="project" value="TreeGrafter"/>
</dbReference>
<dbReference type="Pfam" id="PF17900">
    <property type="entry name" value="Peptidase_M1_N"/>
    <property type="match status" value="1"/>
</dbReference>
<dbReference type="EMBL" id="JACHIO010000004">
    <property type="protein sequence ID" value="MBB5062723.1"/>
    <property type="molecule type" value="Genomic_DNA"/>
</dbReference>
<evidence type="ECO:0000256" key="2">
    <source>
        <dbReference type="SAM" id="SignalP"/>
    </source>
</evidence>
<dbReference type="CDD" id="cd09603">
    <property type="entry name" value="M1_APN_like"/>
    <property type="match status" value="1"/>
</dbReference>
<dbReference type="InterPro" id="IPR045357">
    <property type="entry name" value="Aminopeptidase_N-like_N"/>
</dbReference>
<keyword evidence="5" id="KW-0378">Hydrolase</keyword>
<feature type="compositionally biased region" description="Low complexity" evidence="1">
    <location>
        <begin position="25"/>
        <end position="36"/>
    </location>
</feature>
<dbReference type="Gene3D" id="1.10.390.10">
    <property type="entry name" value="Neutral Protease Domain 2"/>
    <property type="match status" value="1"/>
</dbReference>
<reference evidence="5 6" key="1">
    <citation type="submission" date="2020-08" db="EMBL/GenBank/DDBJ databases">
        <title>Genomic Encyclopedia of Type Strains, Phase IV (KMG-V): Genome sequencing to study the core and pangenomes of soil and plant-associated prokaryotes.</title>
        <authorList>
            <person name="Whitman W."/>
        </authorList>
    </citation>
    <scope>NUCLEOTIDE SEQUENCE [LARGE SCALE GENOMIC DNA]</scope>
    <source>
        <strain evidence="5 6">X5P3</strain>
    </source>
</reference>
<dbReference type="GO" id="GO:0005737">
    <property type="term" value="C:cytoplasm"/>
    <property type="evidence" value="ECO:0007669"/>
    <property type="project" value="TreeGrafter"/>
</dbReference>
<evidence type="ECO:0000313" key="5">
    <source>
        <dbReference type="EMBL" id="MBB5062723.1"/>
    </source>
</evidence>
<dbReference type="GO" id="GO:0016020">
    <property type="term" value="C:membrane"/>
    <property type="evidence" value="ECO:0007669"/>
    <property type="project" value="TreeGrafter"/>
</dbReference>
<feature type="chain" id="PRO_5031513426" evidence="2">
    <location>
        <begin position="21"/>
        <end position="570"/>
    </location>
</feature>
<proteinExistence type="predicted"/>
<dbReference type="RefSeq" id="WP_184253385.1">
    <property type="nucleotide sequence ID" value="NZ_JACHIO010000004.1"/>
</dbReference>
<comment type="caution">
    <text evidence="5">The sequence shown here is derived from an EMBL/GenBank/DDBJ whole genome shotgun (WGS) entry which is preliminary data.</text>
</comment>
<feature type="region of interest" description="Disordered" evidence="1">
    <location>
        <begin position="25"/>
        <end position="62"/>
    </location>
</feature>
<dbReference type="InterPro" id="IPR050344">
    <property type="entry name" value="Peptidase_M1_aminopeptidases"/>
</dbReference>
<sequence>MKKCSLLSGLFLAMAVASYAQTQTSTQPSAQSATTTPGVTVGHGAHPPDEVKPPTKDDLLRGSYGPYRANNDLLFYHLDMRVDPVAKSIAGTNTIRFRMLADGKRIQLELTPQLSIDSIKLGEKTLQYTREERTVWIDFPETLHKGNVYEVAFAYSGKPVTQGRFGCFSFDKDKEGKPWITTACEEEGSSVWWPNKDQWRDEPQDGMEIDVAVPNGLMDVSNGRFVSSKDLGDGYTQWKWLVHYPINNYDVALNIGEYQHFSGKHGATTLDFYALPEDLEKAKAQFAQVPEMLDAYEHYFGEYPFDKDGYKLIEVPYAGMEHQSAVAYGNHFENGYYGRDWTGVGISPKFDFIIIHESGHEWFGNSVTAADPSDMWIHEGWTTYLEVLYVEYRWGKADGLRYVNGLKAKVKNELPSISQHGINREPPQDQYFKGALMINTLRSVIGDDAKWFADIHDFYQRFKYQNIMTEDVVSWWNERTGMNLTPFFDEYLRHAALPVLELQLDEAKHTMSYRWKADEAGFAMPIQVGDPQHWTTVTPVTEEWKTMPWAGTREEFKVATDLYYVGVKQE</sequence>
<dbReference type="GO" id="GO:0008270">
    <property type="term" value="F:zinc ion binding"/>
    <property type="evidence" value="ECO:0007669"/>
    <property type="project" value="InterPro"/>
</dbReference>